<comment type="similarity">
    <text evidence="1">Belongs to the FAD-binding monooxygenase family.</text>
</comment>
<dbReference type="OrthoDB" id="3645663at2759"/>
<organism evidence="3 4">
    <name type="scientific">Cercospora berteroae</name>
    <dbReference type="NCBI Taxonomy" id="357750"/>
    <lineage>
        <taxon>Eukaryota</taxon>
        <taxon>Fungi</taxon>
        <taxon>Dikarya</taxon>
        <taxon>Ascomycota</taxon>
        <taxon>Pezizomycotina</taxon>
        <taxon>Dothideomycetes</taxon>
        <taxon>Dothideomycetidae</taxon>
        <taxon>Mycosphaerellales</taxon>
        <taxon>Mycosphaerellaceae</taxon>
        <taxon>Cercospora</taxon>
    </lineage>
</organism>
<evidence type="ECO:0000256" key="2">
    <source>
        <dbReference type="SAM" id="MobiDB-lite"/>
    </source>
</evidence>
<feature type="compositionally biased region" description="Acidic residues" evidence="2">
    <location>
        <begin position="299"/>
        <end position="310"/>
    </location>
</feature>
<evidence type="ECO:0000313" key="4">
    <source>
        <dbReference type="Proteomes" id="UP000237631"/>
    </source>
</evidence>
<feature type="compositionally biased region" description="Polar residues" evidence="2">
    <location>
        <begin position="93"/>
        <end position="107"/>
    </location>
</feature>
<feature type="compositionally biased region" description="Polar residues" evidence="2">
    <location>
        <begin position="25"/>
        <end position="36"/>
    </location>
</feature>
<feature type="region of interest" description="Disordered" evidence="2">
    <location>
        <begin position="1"/>
        <end position="55"/>
    </location>
</feature>
<dbReference type="SUPFAM" id="SSF51905">
    <property type="entry name" value="FAD/NAD(P)-binding domain"/>
    <property type="match status" value="1"/>
</dbReference>
<dbReference type="InterPro" id="IPR036188">
    <property type="entry name" value="FAD/NAD-bd_sf"/>
</dbReference>
<gene>
    <name evidence="3" type="ORF">CBER1_11361</name>
</gene>
<dbReference type="STRING" id="357750.A0A2S6C013"/>
<reference evidence="4" key="1">
    <citation type="journal article" date="2017" name="bioRxiv">
        <title>Conservation of a gene cluster reveals novel cercosporin biosynthetic mechanisms and extends production to the genus Colletotrichum.</title>
        <authorList>
            <person name="de Jonge R."/>
            <person name="Ebert M.K."/>
            <person name="Huitt-Roehl C.R."/>
            <person name="Pal P."/>
            <person name="Suttle J.C."/>
            <person name="Spanner R.E."/>
            <person name="Neubauer J.D."/>
            <person name="Jurick W.M.II."/>
            <person name="Stott K.A."/>
            <person name="Secor G.A."/>
            <person name="Thomma B.P.H.J."/>
            <person name="Van de Peer Y."/>
            <person name="Townsend C.A."/>
            <person name="Bolton M.D."/>
        </authorList>
    </citation>
    <scope>NUCLEOTIDE SEQUENCE [LARGE SCALE GENOMIC DNA]</scope>
    <source>
        <strain evidence="4">CBS538.71</strain>
    </source>
</reference>
<evidence type="ECO:0000256" key="1">
    <source>
        <dbReference type="ARBA" id="ARBA00010139"/>
    </source>
</evidence>
<dbReference type="PANTHER" id="PTHR42877">
    <property type="entry name" value="L-ORNITHINE N(5)-MONOOXYGENASE-RELATED"/>
    <property type="match status" value="1"/>
</dbReference>
<protein>
    <recommendedName>
        <fullName evidence="5">FAD/NAD(P)-binding domain-containing protein</fullName>
    </recommendedName>
</protein>
<dbReference type="Pfam" id="PF13450">
    <property type="entry name" value="NAD_binding_8"/>
    <property type="match status" value="1"/>
</dbReference>
<comment type="caution">
    <text evidence="3">The sequence shown here is derived from an EMBL/GenBank/DDBJ whole genome shotgun (WGS) entry which is preliminary data.</text>
</comment>
<dbReference type="EMBL" id="PNEN01001617">
    <property type="protein sequence ID" value="PPJ53051.1"/>
    <property type="molecule type" value="Genomic_DNA"/>
</dbReference>
<evidence type="ECO:0008006" key="5">
    <source>
        <dbReference type="Google" id="ProtNLM"/>
    </source>
</evidence>
<dbReference type="AlphaFoldDB" id="A0A2S6C013"/>
<sequence>MAREKRHASSANRQRSRVADESLRSHMSGQKDSPLSPTRYDRAPTPPQHRTSHALDTAQYLNIPRSERNVMRMYPTAEAMAGNYLARKPVPASANQERSRGITTDVPSSPPVAEPRIAVSQYPSVAASDSRMDLQYQYTGFAPDHEPNAPFQSVDRRSHYSSHPADPFLLLPTAVHQPICFAFELQAVVPHGALRSQRAGNERQTHTRRPGSARQITHAEFAILEATLSHACSSIRRPAPQQFEEDWQSQESSARAFRYDRQKTSHHHGAEEFVDAREVIEDLRKSRDVSYYLDAVEEQVEDEEQMDQTESDLPMSDSLPQLPTNAMEAHTSPTAEYGNPETIGTATFTHVADTTVKPMVEVQSPRMQRKFIDFYRGSKFNCNFTSSLSQHHGFFYLDTRLEQPIFTRRKLRVVAVGAGFANITLAHKHKYVGDNSYIDLVVVEKSREIGGTWFENTYPGVACDVPAHIYCFPFAPNPDWSSFYVEGPEFLKYITKTVDDYKLREYIQVNTKLIAAKWSDEKGKWLLKLEQNGTTITDEADVLINGAGFLNRWEWPKIPNREAFRDEMVHSAHWEAVD</sequence>
<dbReference type="PANTHER" id="PTHR42877:SF11">
    <property type="entry name" value="MONOOXYGENASE, PUTATIVE (AFU_ORTHOLOGUE AFUA_6G13790)-RELATED"/>
    <property type="match status" value="1"/>
</dbReference>
<evidence type="ECO:0000313" key="3">
    <source>
        <dbReference type="EMBL" id="PPJ53051.1"/>
    </source>
</evidence>
<dbReference type="Proteomes" id="UP000237631">
    <property type="component" value="Unassembled WGS sequence"/>
</dbReference>
<dbReference type="Gene3D" id="3.50.50.60">
    <property type="entry name" value="FAD/NAD(P)-binding domain"/>
    <property type="match status" value="1"/>
</dbReference>
<proteinExistence type="inferred from homology"/>
<keyword evidence="4" id="KW-1185">Reference proteome</keyword>
<feature type="region of interest" description="Disordered" evidence="2">
    <location>
        <begin position="299"/>
        <end position="319"/>
    </location>
</feature>
<accession>A0A2S6C013</accession>
<feature type="region of interest" description="Disordered" evidence="2">
    <location>
        <begin position="90"/>
        <end position="114"/>
    </location>
</feature>
<name>A0A2S6C013_9PEZI</name>
<dbReference type="InterPro" id="IPR051209">
    <property type="entry name" value="FAD-bind_Monooxygenase_sf"/>
</dbReference>